<dbReference type="Proteomes" id="UP000494218">
    <property type="component" value="Unassembled WGS sequence"/>
</dbReference>
<proteinExistence type="predicted"/>
<comment type="cofactor">
    <cofactor evidence="8">
        <name>heme</name>
        <dbReference type="ChEBI" id="CHEBI:30413"/>
    </cofactor>
    <text evidence="8">Binds 2 heme groups.</text>
</comment>
<protein>
    <submittedName>
        <fullName evidence="12">Di-heme cytochrome c peroxidase</fullName>
    </submittedName>
</protein>
<evidence type="ECO:0000256" key="2">
    <source>
        <dbReference type="ARBA" id="ARBA00022617"/>
    </source>
</evidence>
<evidence type="ECO:0000256" key="10">
    <source>
        <dbReference type="SAM" id="SignalP"/>
    </source>
</evidence>
<dbReference type="InterPro" id="IPR051395">
    <property type="entry name" value="Cytochrome_c_Peroxidase/MauG"/>
</dbReference>
<feature type="binding site" description="covalent" evidence="8">
    <location>
        <position position="89"/>
    </location>
    <ligand>
        <name>heme c</name>
        <dbReference type="ChEBI" id="CHEBI:61717"/>
        <label>1</label>
    </ligand>
</feature>
<feature type="binding site" description="axial binding residue" evidence="9">
    <location>
        <position position="313"/>
    </location>
    <ligand>
        <name>heme c</name>
        <dbReference type="ChEBI" id="CHEBI:61717"/>
        <label>2</label>
    </ligand>
    <ligandPart>
        <name>Fe</name>
        <dbReference type="ChEBI" id="CHEBI:18248"/>
    </ligandPart>
</feature>
<evidence type="ECO:0000256" key="5">
    <source>
        <dbReference type="ARBA" id="ARBA00022764"/>
    </source>
</evidence>
<keyword evidence="4 10" id="KW-0732">Signal</keyword>
<name>A0A6P2T8I0_BURL3</name>
<dbReference type="PROSITE" id="PS51007">
    <property type="entry name" value="CYTC"/>
    <property type="match status" value="2"/>
</dbReference>
<feature type="binding site" description="covalent" evidence="8">
    <location>
        <position position="230"/>
    </location>
    <ligand>
        <name>heme c</name>
        <dbReference type="ChEBI" id="CHEBI:61717"/>
        <label>2</label>
    </ligand>
</feature>
<feature type="binding site" description="axial binding residue" evidence="9">
    <location>
        <position position="234"/>
    </location>
    <ligand>
        <name>heme c</name>
        <dbReference type="ChEBI" id="CHEBI:61717"/>
        <label>2</label>
    </ligand>
    <ligandPart>
        <name>Fe</name>
        <dbReference type="ChEBI" id="CHEBI:18248"/>
    </ligandPart>
</feature>
<dbReference type="EMBL" id="CABVPW010000082">
    <property type="protein sequence ID" value="VWC52134.1"/>
    <property type="molecule type" value="Genomic_DNA"/>
</dbReference>
<dbReference type="InterPro" id="IPR004852">
    <property type="entry name" value="Di-haem_cyt_c_peroxidsae"/>
</dbReference>
<keyword evidence="7 9" id="KW-0408">Iron</keyword>
<evidence type="ECO:0000256" key="7">
    <source>
        <dbReference type="ARBA" id="ARBA00023004"/>
    </source>
</evidence>
<dbReference type="GO" id="GO:0020037">
    <property type="term" value="F:heme binding"/>
    <property type="evidence" value="ECO:0007669"/>
    <property type="project" value="InterPro"/>
</dbReference>
<feature type="binding site" description="axial binding residue" evidence="9">
    <location>
        <position position="90"/>
    </location>
    <ligand>
        <name>heme c</name>
        <dbReference type="ChEBI" id="CHEBI:61717"/>
        <label>1</label>
    </ligand>
    <ligandPart>
        <name>Fe</name>
        <dbReference type="ChEBI" id="CHEBI:18248"/>
    </ligandPart>
</feature>
<comment type="PTM">
    <text evidence="8">Binds 2 heme groups per subunit.</text>
</comment>
<evidence type="ECO:0000256" key="6">
    <source>
        <dbReference type="ARBA" id="ARBA00023002"/>
    </source>
</evidence>
<sequence length="353" mass="38414">MVRVRFTLRARYCSRTLYAVRKTVAAIGIGVASMLVHVHAHADAVEPITPLPPVARPALASEAAKVTLGEALFNSRLLSGQKQISCASCHNLTQLGGSDGQPISVGENGKRGTRRTPSIFNVGFNFVQFWDGHASTLEEQIGFVLKNRDGLASDWPTVLQRLSVDPALLALFNNAYHTAPSQANVTDSLVAYERTLTTPDSRFDRYLRGDGTAITAQELAGYRLFKQYGCAACHQGMNVGGNMFQPLGVIGPAGEYFRAKGEIPRQDYGRFLVTKVDADKFVFKVPSLRNVALRPPYFNDGSAPTLNEAIRVMARYQLGRTLSEQDVELIAKFLGTLTGTYQGKPLKAAHGAP</sequence>
<gene>
    <name evidence="12" type="ORF">BLA23254_07975</name>
</gene>
<evidence type="ECO:0000256" key="1">
    <source>
        <dbReference type="ARBA" id="ARBA00004418"/>
    </source>
</evidence>
<keyword evidence="6" id="KW-0560">Oxidoreductase</keyword>
<feature type="signal peptide" evidence="10">
    <location>
        <begin position="1"/>
        <end position="42"/>
    </location>
</feature>
<evidence type="ECO:0000256" key="3">
    <source>
        <dbReference type="ARBA" id="ARBA00022723"/>
    </source>
</evidence>
<keyword evidence="2 8" id="KW-0349">Heme</keyword>
<dbReference type="Gene3D" id="1.10.760.10">
    <property type="entry name" value="Cytochrome c-like domain"/>
    <property type="match status" value="2"/>
</dbReference>
<dbReference type="Pfam" id="PF03150">
    <property type="entry name" value="CCP_MauG"/>
    <property type="match status" value="1"/>
</dbReference>
<feature type="chain" id="PRO_5026868461" evidence="10">
    <location>
        <begin position="43"/>
        <end position="353"/>
    </location>
</feature>
<reference evidence="12 13" key="1">
    <citation type="submission" date="2019-09" db="EMBL/GenBank/DDBJ databases">
        <authorList>
            <person name="Depoorter E."/>
        </authorList>
    </citation>
    <scope>NUCLEOTIDE SEQUENCE [LARGE SCALE GENOMIC DNA]</scope>
    <source>
        <strain evidence="12">LMG 23254</strain>
    </source>
</reference>
<dbReference type="GO" id="GO:0042597">
    <property type="term" value="C:periplasmic space"/>
    <property type="evidence" value="ECO:0007669"/>
    <property type="project" value="UniProtKB-SubCell"/>
</dbReference>
<dbReference type="InterPro" id="IPR009056">
    <property type="entry name" value="Cyt_c-like_dom"/>
</dbReference>
<evidence type="ECO:0000313" key="12">
    <source>
        <dbReference type="EMBL" id="VWC52134.1"/>
    </source>
</evidence>
<evidence type="ECO:0000259" key="11">
    <source>
        <dbReference type="PROSITE" id="PS51007"/>
    </source>
</evidence>
<dbReference type="InterPro" id="IPR036909">
    <property type="entry name" value="Cyt_c-like_dom_sf"/>
</dbReference>
<feature type="binding site" description="covalent" evidence="8">
    <location>
        <position position="86"/>
    </location>
    <ligand>
        <name>heme c</name>
        <dbReference type="ChEBI" id="CHEBI:61717"/>
        <label>1</label>
    </ligand>
</feature>
<dbReference type="GO" id="GO:0004130">
    <property type="term" value="F:cytochrome-c peroxidase activity"/>
    <property type="evidence" value="ECO:0007669"/>
    <property type="project" value="TreeGrafter"/>
</dbReference>
<dbReference type="SUPFAM" id="SSF46626">
    <property type="entry name" value="Cytochrome c"/>
    <property type="match status" value="2"/>
</dbReference>
<dbReference type="GO" id="GO:0046872">
    <property type="term" value="F:metal ion binding"/>
    <property type="evidence" value="ECO:0007669"/>
    <property type="project" value="UniProtKB-KW"/>
</dbReference>
<feature type="domain" description="Cytochrome c" evidence="11">
    <location>
        <begin position="64"/>
        <end position="197"/>
    </location>
</feature>
<dbReference type="GO" id="GO:0009055">
    <property type="term" value="F:electron transfer activity"/>
    <property type="evidence" value="ECO:0007669"/>
    <property type="project" value="InterPro"/>
</dbReference>
<feature type="binding site" description="covalent" evidence="8">
    <location>
        <position position="233"/>
    </location>
    <ligand>
        <name>heme c</name>
        <dbReference type="ChEBI" id="CHEBI:61717"/>
        <label>2</label>
    </ligand>
</feature>
<keyword evidence="3 9" id="KW-0479">Metal-binding</keyword>
<evidence type="ECO:0000256" key="8">
    <source>
        <dbReference type="PIRSR" id="PIRSR000294-1"/>
    </source>
</evidence>
<organism evidence="12 13">
    <name type="scientific">Burkholderia lata (strain ATCC 17760 / DSM 23089 / LMG 22485 / NCIMB 9086 / R18194 / 383)</name>
    <dbReference type="NCBI Taxonomy" id="482957"/>
    <lineage>
        <taxon>Bacteria</taxon>
        <taxon>Pseudomonadati</taxon>
        <taxon>Pseudomonadota</taxon>
        <taxon>Betaproteobacteria</taxon>
        <taxon>Burkholderiales</taxon>
        <taxon>Burkholderiaceae</taxon>
        <taxon>Burkholderia</taxon>
        <taxon>Burkholderia cepacia complex</taxon>
    </lineage>
</organism>
<feature type="domain" description="Cytochrome c" evidence="11">
    <location>
        <begin position="216"/>
        <end position="338"/>
    </location>
</feature>
<keyword evidence="5" id="KW-0574">Periplasm</keyword>
<evidence type="ECO:0000256" key="9">
    <source>
        <dbReference type="PIRSR" id="PIRSR000294-2"/>
    </source>
</evidence>
<dbReference type="PANTHER" id="PTHR30600:SF7">
    <property type="entry name" value="CYTOCHROME C PEROXIDASE-RELATED"/>
    <property type="match status" value="1"/>
</dbReference>
<keyword evidence="12" id="KW-0575">Peroxidase</keyword>
<dbReference type="AlphaFoldDB" id="A0A6P2T8I0"/>
<dbReference type="PIRSF" id="PIRSF000294">
    <property type="entry name" value="Cytochrome-c_peroxidase"/>
    <property type="match status" value="1"/>
</dbReference>
<dbReference type="InterPro" id="IPR026259">
    <property type="entry name" value="MauG/Cytc_peroxidase"/>
</dbReference>
<accession>A0A6P2T8I0</accession>
<dbReference type="PANTHER" id="PTHR30600">
    <property type="entry name" value="CYTOCHROME C PEROXIDASE-RELATED"/>
    <property type="match status" value="1"/>
</dbReference>
<comment type="subcellular location">
    <subcellularLocation>
        <location evidence="1">Periplasm</location>
    </subcellularLocation>
</comment>
<evidence type="ECO:0000256" key="4">
    <source>
        <dbReference type="ARBA" id="ARBA00022729"/>
    </source>
</evidence>
<evidence type="ECO:0000313" key="13">
    <source>
        <dbReference type="Proteomes" id="UP000494218"/>
    </source>
</evidence>